<protein>
    <submittedName>
        <fullName evidence="1">Uncharacterized protein</fullName>
    </submittedName>
</protein>
<comment type="caution">
    <text evidence="1">The sequence shown here is derived from an EMBL/GenBank/DDBJ whole genome shotgun (WGS) entry which is preliminary data.</text>
</comment>
<evidence type="ECO:0000313" key="2">
    <source>
        <dbReference type="Proteomes" id="UP001055072"/>
    </source>
</evidence>
<accession>A0ACB8TWD6</accession>
<gene>
    <name evidence="1" type="ORF">BDY19DRAFT_995948</name>
</gene>
<dbReference type="EMBL" id="MU274924">
    <property type="protein sequence ID" value="KAI0086342.1"/>
    <property type="molecule type" value="Genomic_DNA"/>
</dbReference>
<keyword evidence="2" id="KW-1185">Reference proteome</keyword>
<evidence type="ECO:0000313" key="1">
    <source>
        <dbReference type="EMBL" id="KAI0086342.1"/>
    </source>
</evidence>
<reference evidence="1" key="1">
    <citation type="journal article" date="2021" name="Environ. Microbiol.">
        <title>Gene family expansions and transcriptome signatures uncover fungal adaptations to wood decay.</title>
        <authorList>
            <person name="Hage H."/>
            <person name="Miyauchi S."/>
            <person name="Viragh M."/>
            <person name="Drula E."/>
            <person name="Min B."/>
            <person name="Chaduli D."/>
            <person name="Navarro D."/>
            <person name="Favel A."/>
            <person name="Norest M."/>
            <person name="Lesage-Meessen L."/>
            <person name="Balint B."/>
            <person name="Merenyi Z."/>
            <person name="de Eugenio L."/>
            <person name="Morin E."/>
            <person name="Martinez A.T."/>
            <person name="Baldrian P."/>
            <person name="Stursova M."/>
            <person name="Martinez M.J."/>
            <person name="Novotny C."/>
            <person name="Magnuson J.K."/>
            <person name="Spatafora J.W."/>
            <person name="Maurice S."/>
            <person name="Pangilinan J."/>
            <person name="Andreopoulos W."/>
            <person name="LaButti K."/>
            <person name="Hundley H."/>
            <person name="Na H."/>
            <person name="Kuo A."/>
            <person name="Barry K."/>
            <person name="Lipzen A."/>
            <person name="Henrissat B."/>
            <person name="Riley R."/>
            <person name="Ahrendt S."/>
            <person name="Nagy L.G."/>
            <person name="Grigoriev I.V."/>
            <person name="Martin F."/>
            <person name="Rosso M.N."/>
        </authorList>
    </citation>
    <scope>NUCLEOTIDE SEQUENCE</scope>
    <source>
        <strain evidence="1">CBS 384.51</strain>
    </source>
</reference>
<sequence length="342" mass="37371">MTTLATPSPSPSAAPGPLSVSFLSFNNLSVIAVVFSALSALFGAYVILFVLAVWSTYSRTGTSYRRLRIVTIVLFINLLTHYICRGITFGRARLVNPPAGDLRMVDIPIVFIGSITCTFAGFLSDGLVAWRFYVVYGRKRWAMYLPATAVIVNALLGFSGDFQHLEFYRSTQTYTETFKLHAFKINAAWGWFMFGINTVLSGAIIGRIIYISKSTDKHNAACSYGGKRYNTALAAVTESALVTWVGLLLYEIAAIAPTGHITSVWNVGYVMVCIIPMFFGISQCLITARLGIVNDGFDLRESNRDHAVAMSFGADSGRAAREITITVSRETVIDAEKGAVDL</sequence>
<name>A0ACB8TWD6_9APHY</name>
<proteinExistence type="predicted"/>
<organism evidence="1 2">
    <name type="scientific">Irpex rosettiformis</name>
    <dbReference type="NCBI Taxonomy" id="378272"/>
    <lineage>
        <taxon>Eukaryota</taxon>
        <taxon>Fungi</taxon>
        <taxon>Dikarya</taxon>
        <taxon>Basidiomycota</taxon>
        <taxon>Agaricomycotina</taxon>
        <taxon>Agaricomycetes</taxon>
        <taxon>Polyporales</taxon>
        <taxon>Irpicaceae</taxon>
        <taxon>Irpex</taxon>
    </lineage>
</organism>
<dbReference type="Proteomes" id="UP001055072">
    <property type="component" value="Unassembled WGS sequence"/>
</dbReference>